<proteinExistence type="predicted"/>
<gene>
    <name evidence="1" type="ORF">CHH57_00225</name>
</gene>
<organism evidence="1 2">
    <name type="scientific">Niallia circulans</name>
    <name type="common">Bacillus circulans</name>
    <dbReference type="NCBI Taxonomy" id="1397"/>
    <lineage>
        <taxon>Bacteria</taxon>
        <taxon>Bacillati</taxon>
        <taxon>Bacillota</taxon>
        <taxon>Bacilli</taxon>
        <taxon>Bacillales</taxon>
        <taxon>Bacillaceae</taxon>
        <taxon>Niallia</taxon>
    </lineage>
</organism>
<dbReference type="KEGG" id="bcir:C2I06_04520"/>
<reference evidence="1 2" key="1">
    <citation type="submission" date="2017-07" db="EMBL/GenBank/DDBJ databases">
        <title>Isolation and whole genome analysis of endospore-forming bacteria from heroin.</title>
        <authorList>
            <person name="Kalinowski J."/>
            <person name="Ahrens B."/>
            <person name="Al-Dilaimi A."/>
            <person name="Winkler A."/>
            <person name="Wibberg D."/>
            <person name="Schleenbecker U."/>
            <person name="Ruckert C."/>
            <person name="Wolfel R."/>
            <person name="Grass G."/>
        </authorList>
    </citation>
    <scope>NUCLEOTIDE SEQUENCE [LARGE SCALE GENOMIC DNA]</scope>
    <source>
        <strain evidence="1 2">7521-2</strain>
    </source>
</reference>
<dbReference type="AlphaFoldDB" id="A0A268FIY9"/>
<sequence length="74" mass="8544">MKWLSLLGITCLIALIVIYEWPRVKIAEKRGKVVFLFLTIIGGALSIVLLFFPQFPGPIEWVHTIFRPISKYLE</sequence>
<comment type="caution">
    <text evidence="1">The sequence shown here is derived from an EMBL/GenBank/DDBJ whole genome shotgun (WGS) entry which is preliminary data.</text>
</comment>
<evidence type="ECO:0000313" key="2">
    <source>
        <dbReference type="Proteomes" id="UP000216961"/>
    </source>
</evidence>
<dbReference type="RefSeq" id="WP_095328323.1">
    <property type="nucleotide sequence ID" value="NZ_CP026031.1"/>
</dbReference>
<dbReference type="Proteomes" id="UP000216961">
    <property type="component" value="Unassembled WGS sequence"/>
</dbReference>
<evidence type="ECO:0000313" key="1">
    <source>
        <dbReference type="EMBL" id="PAD85331.1"/>
    </source>
</evidence>
<name>A0A268FIY9_NIACI</name>
<dbReference type="EMBL" id="NPBQ01000001">
    <property type="protein sequence ID" value="PAD85331.1"/>
    <property type="molecule type" value="Genomic_DNA"/>
</dbReference>
<accession>A0A268FIY9</accession>
<protein>
    <submittedName>
        <fullName evidence="1">Uncharacterized protein</fullName>
    </submittedName>
</protein>